<dbReference type="Proteomes" id="UP000005277">
    <property type="component" value="Unassembled WGS sequence"/>
</dbReference>
<feature type="transmembrane region" description="Helical" evidence="2">
    <location>
        <begin position="387"/>
        <end position="411"/>
    </location>
</feature>
<gene>
    <name evidence="3" type="ORF">HMPREF9246_0824</name>
</gene>
<feature type="region of interest" description="Disordered" evidence="1">
    <location>
        <begin position="335"/>
        <end position="379"/>
    </location>
</feature>
<feature type="compositionally biased region" description="Polar residues" evidence="1">
    <location>
        <begin position="370"/>
        <end position="379"/>
    </location>
</feature>
<evidence type="ECO:0000256" key="2">
    <source>
        <dbReference type="SAM" id="Phobius"/>
    </source>
</evidence>
<sequence>MTKKQGKLALYIGQIAIQGILVILIALFLAKVKSLSDLYQSLQLAGDNIGGFIESLGFGFFKYINNFKDMISYLGFIKFLFFINLILLLVAIFIFKANLYEYVFSAVSCGLMLISYILIHPLVSFLNLAKSTLKGINFMNPNFSGFSGIEEKLENLGGQAQNLLLTFSPGRAKFAGFLLVLAIISFIASIYFLVMALTKKKYENVDDVDLEAVKESFKGSYKEAKRTLANASEGLSKKLREEDSDKEVKDKKEDFSENKINPDQDFDKTRVLNRDDILNESFDKKEKKPSNSGEIRHGAYNFSSGFKKNYSDEHDGDKNIQDEKKDFDHEKINFDSQNEDFSHDDNENVDDNFKKTEKINRDDDFKKSSPDPNGESSISLSKDQKKYVFIGLGVLAAIILFFAAKSIFFALKPDAEFDTSAVDLKFNVEGYSGYAKASASTTAAPVLSQFKNKYLQKDIEEAYTQKITLDKDKNIKNGDVVTATVEYTALPPYKVSFSDDKIEKKFKVKGLDKFLNSYKDLSQDTKDKFEGDIQKKISDQYISDGSGFSTKTKNLEMELVGIFENKVPKDAISNNGVDKNGKSHKFQLAYIYKITYDKVSKKYDDDDNEVEKLEPKETVIVYQVDDISENNGAVNYNIRTPYSDLDEADAINKIKYDGFNKVDTEKE</sequence>
<keyword evidence="2" id="KW-0472">Membrane</keyword>
<name>F0GYL5_9FIRM</name>
<comment type="caution">
    <text evidence="3">The sequence shown here is derived from an EMBL/GenBank/DDBJ whole genome shotgun (WGS) entry which is preliminary data.</text>
</comment>
<feature type="compositionally biased region" description="Basic and acidic residues" evidence="1">
    <location>
        <begin position="280"/>
        <end position="297"/>
    </location>
</feature>
<dbReference type="OrthoDB" id="1693153at2"/>
<dbReference type="EMBL" id="AEXN01000006">
    <property type="protein sequence ID" value="EGC84692.1"/>
    <property type="molecule type" value="Genomic_DNA"/>
</dbReference>
<protein>
    <submittedName>
        <fullName evidence="3">Uncharacterized protein</fullName>
    </submittedName>
</protein>
<feature type="transmembrane region" description="Helical" evidence="2">
    <location>
        <begin position="174"/>
        <end position="194"/>
    </location>
</feature>
<evidence type="ECO:0000256" key="1">
    <source>
        <dbReference type="SAM" id="MobiDB-lite"/>
    </source>
</evidence>
<feature type="transmembrane region" description="Helical" evidence="2">
    <location>
        <begin position="102"/>
        <end position="123"/>
    </location>
</feature>
<feature type="region of interest" description="Disordered" evidence="1">
    <location>
        <begin position="280"/>
        <end position="299"/>
    </location>
</feature>
<keyword evidence="2" id="KW-0812">Transmembrane</keyword>
<keyword evidence="4" id="KW-1185">Reference proteome</keyword>
<keyword evidence="2" id="KW-1133">Transmembrane helix</keyword>
<organism evidence="3 4">
    <name type="scientific">Anaerococcus hydrogenalis ACS-025-V-Sch4</name>
    <dbReference type="NCBI Taxonomy" id="879306"/>
    <lineage>
        <taxon>Bacteria</taxon>
        <taxon>Bacillati</taxon>
        <taxon>Bacillota</taxon>
        <taxon>Tissierellia</taxon>
        <taxon>Tissierellales</taxon>
        <taxon>Peptoniphilaceae</taxon>
        <taxon>Anaerococcus</taxon>
    </lineage>
</organism>
<dbReference type="AlphaFoldDB" id="F0GYL5"/>
<feature type="transmembrane region" description="Helical" evidence="2">
    <location>
        <begin position="9"/>
        <end position="30"/>
    </location>
</feature>
<feature type="compositionally biased region" description="Basic and acidic residues" evidence="1">
    <location>
        <begin position="340"/>
        <end position="369"/>
    </location>
</feature>
<evidence type="ECO:0000313" key="3">
    <source>
        <dbReference type="EMBL" id="EGC84692.1"/>
    </source>
</evidence>
<reference evidence="3 4" key="1">
    <citation type="submission" date="2011-01" db="EMBL/GenBank/DDBJ databases">
        <authorList>
            <person name="Durkin A.S."/>
            <person name="Madupu R."/>
            <person name="Torralba M."/>
            <person name="Gillis M."/>
            <person name="Methe B."/>
            <person name="Sutton G."/>
            <person name="Nelson K.E."/>
        </authorList>
    </citation>
    <scope>NUCLEOTIDE SEQUENCE [LARGE SCALE GENOMIC DNA]</scope>
    <source>
        <strain evidence="3 4">ACS-025-V-Sch4</strain>
    </source>
</reference>
<proteinExistence type="predicted"/>
<dbReference type="RefSeq" id="WP_004816270.1">
    <property type="nucleotide sequence ID" value="NZ_AEXN01000006.1"/>
</dbReference>
<accession>F0GYL5</accession>
<evidence type="ECO:0000313" key="4">
    <source>
        <dbReference type="Proteomes" id="UP000005277"/>
    </source>
</evidence>
<feature type="region of interest" description="Disordered" evidence="1">
    <location>
        <begin position="235"/>
        <end position="266"/>
    </location>
</feature>
<feature type="transmembrane region" description="Helical" evidence="2">
    <location>
        <begin position="70"/>
        <end position="95"/>
    </location>
</feature>